<evidence type="ECO:0000256" key="3">
    <source>
        <dbReference type="ARBA" id="ARBA00012438"/>
    </source>
</evidence>
<proteinExistence type="predicted"/>
<evidence type="ECO:0000259" key="14">
    <source>
        <dbReference type="PROSITE" id="PS50109"/>
    </source>
</evidence>
<dbReference type="PATRIC" id="fig|1217699.3.peg.2234"/>
<dbReference type="HOGENOM" id="CLU_000445_89_37_6"/>
<dbReference type="SUPFAM" id="SSF55874">
    <property type="entry name" value="ATPase domain of HSP90 chaperone/DNA topoisomerase II/histidine kinase"/>
    <property type="match status" value="1"/>
</dbReference>
<dbReference type="PANTHER" id="PTHR45436">
    <property type="entry name" value="SENSOR HISTIDINE KINASE YKOH"/>
    <property type="match status" value="1"/>
</dbReference>
<dbReference type="Proteomes" id="UP000016203">
    <property type="component" value="Unassembled WGS sequence"/>
</dbReference>
<evidence type="ECO:0000313" key="18">
    <source>
        <dbReference type="Proteomes" id="UP001168902"/>
    </source>
</evidence>
<evidence type="ECO:0000313" key="17">
    <source>
        <dbReference type="Proteomes" id="UP000016203"/>
    </source>
</evidence>
<keyword evidence="9 16" id="KW-0067">ATP-binding</keyword>
<dbReference type="AlphaFoldDB" id="R9B094"/>
<feature type="transmembrane region" description="Helical" evidence="13">
    <location>
        <begin position="15"/>
        <end position="35"/>
    </location>
</feature>
<evidence type="ECO:0000256" key="11">
    <source>
        <dbReference type="ARBA" id="ARBA00023012"/>
    </source>
</evidence>
<keyword evidence="12 13" id="KW-0472">Membrane</keyword>
<sequence length="449" mass="51271">MKVLSLQSKLVKTSLISSIVAGCVALLLFAVISVYQTMQVQDEIMDEISDMLLIADLTTSSGQQIDELSDQFDIQYRLSNQQQVLTQSKDFQLDQQYYSLIDAAHGDYGLIWQKGQLWRSYAGEDENSHMQVLILQPLEERFQDLLHSFMGYALVLILVWLMQWIMLHFLIKRQFSVIHQLSKQISAKNVDDLTPVQAGEVELKELQPMLGQLNRLLQRLDQSLQAEQRFTADASHELRSPLSAIQMRLQLLQRKYPERAADFTQMQQDVSRGIQILENLLLLARLDPEHAENLPKTYFSMQESVEEVIQALHLFAKEKHIQLHWQAAADLQGQILANQQLIFTCVRNLVDNAIRYTSEHGQVYITLQQQQQQQCLALIVENEGQGMDTESLARLGERFYRALGSKTQGSGLGLSICSKIIELHQGKIQFEQSQYGGLKVSILLRSLVA</sequence>
<organism evidence="15 17">
    <name type="scientific">Acinetobacter genomosp. 15BJ</name>
    <dbReference type="NCBI Taxonomy" id="106651"/>
    <lineage>
        <taxon>Bacteria</taxon>
        <taxon>Pseudomonadati</taxon>
        <taxon>Pseudomonadota</taxon>
        <taxon>Gammaproteobacteria</taxon>
        <taxon>Moraxellales</taxon>
        <taxon>Moraxellaceae</taxon>
        <taxon>Acinetobacter</taxon>
    </lineage>
</organism>
<evidence type="ECO:0000256" key="8">
    <source>
        <dbReference type="ARBA" id="ARBA00022777"/>
    </source>
</evidence>
<dbReference type="PRINTS" id="PR00344">
    <property type="entry name" value="BCTRLSENSOR"/>
</dbReference>
<keyword evidence="6 13" id="KW-0812">Transmembrane</keyword>
<dbReference type="PANTHER" id="PTHR45436:SF14">
    <property type="entry name" value="SENSOR PROTEIN QSEC"/>
    <property type="match status" value="1"/>
</dbReference>
<dbReference type="GO" id="GO:0005524">
    <property type="term" value="F:ATP binding"/>
    <property type="evidence" value="ECO:0007669"/>
    <property type="project" value="UniProtKB-KW"/>
</dbReference>
<name>R9B094_9GAMM</name>
<dbReference type="EMBL" id="AQFL01000012">
    <property type="protein sequence ID" value="EOR07919.1"/>
    <property type="molecule type" value="Genomic_DNA"/>
</dbReference>
<dbReference type="InterPro" id="IPR050428">
    <property type="entry name" value="TCS_sensor_his_kinase"/>
</dbReference>
<dbReference type="GO" id="GO:0000155">
    <property type="term" value="F:phosphorelay sensor kinase activity"/>
    <property type="evidence" value="ECO:0007669"/>
    <property type="project" value="InterPro"/>
</dbReference>
<feature type="domain" description="Histidine kinase" evidence="14">
    <location>
        <begin position="233"/>
        <end position="448"/>
    </location>
</feature>
<comment type="catalytic activity">
    <reaction evidence="1">
        <text>ATP + protein L-histidine = ADP + protein N-phospho-L-histidine.</text>
        <dbReference type="EC" id="2.7.13.3"/>
    </reaction>
</comment>
<dbReference type="GO" id="GO:0005886">
    <property type="term" value="C:plasma membrane"/>
    <property type="evidence" value="ECO:0007669"/>
    <property type="project" value="TreeGrafter"/>
</dbReference>
<dbReference type="EMBL" id="JAUMJH010000006">
    <property type="protein sequence ID" value="MDO3656232.1"/>
    <property type="molecule type" value="Genomic_DNA"/>
</dbReference>
<protein>
    <recommendedName>
        <fullName evidence="3">histidine kinase</fullName>
        <ecNumber evidence="3">2.7.13.3</ecNumber>
    </recommendedName>
</protein>
<evidence type="ECO:0000256" key="5">
    <source>
        <dbReference type="ARBA" id="ARBA00022679"/>
    </source>
</evidence>
<dbReference type="InterPro" id="IPR003661">
    <property type="entry name" value="HisK_dim/P_dom"/>
</dbReference>
<evidence type="ECO:0000256" key="1">
    <source>
        <dbReference type="ARBA" id="ARBA00000085"/>
    </source>
</evidence>
<dbReference type="RefSeq" id="WP_016163936.1">
    <property type="nucleotide sequence ID" value="NZ_JAKZGC010000005.1"/>
</dbReference>
<reference evidence="16 18" key="2">
    <citation type="submission" date="2023-07" db="EMBL/GenBank/DDBJ databases">
        <title>A novel proteolytic Acinetobacter species.</title>
        <authorList>
            <person name="Nemec A."/>
            <person name="Radolfova-Krizova L."/>
        </authorList>
    </citation>
    <scope>NUCLEOTIDE SEQUENCE [LARGE SCALE GENOMIC DNA]</scope>
    <source>
        <strain evidence="16 18">NIPH 1865</strain>
    </source>
</reference>
<keyword evidence="10 13" id="KW-1133">Transmembrane helix</keyword>
<gene>
    <name evidence="15" type="ORF">F896_02292</name>
    <name evidence="16" type="ORF">Q3V53_03265</name>
</gene>
<comment type="caution">
    <text evidence="15">The sequence shown here is derived from an EMBL/GenBank/DDBJ whole genome shotgun (WGS) entry which is preliminary data.</text>
</comment>
<evidence type="ECO:0000256" key="9">
    <source>
        <dbReference type="ARBA" id="ARBA00022840"/>
    </source>
</evidence>
<evidence type="ECO:0000256" key="4">
    <source>
        <dbReference type="ARBA" id="ARBA00022553"/>
    </source>
</evidence>
<dbReference type="PROSITE" id="PS50109">
    <property type="entry name" value="HIS_KIN"/>
    <property type="match status" value="1"/>
</dbReference>
<dbReference type="InterPro" id="IPR004358">
    <property type="entry name" value="Sig_transdc_His_kin-like_C"/>
</dbReference>
<keyword evidence="11" id="KW-0902">Two-component regulatory system</keyword>
<dbReference type="Pfam" id="PF02518">
    <property type="entry name" value="HATPase_c"/>
    <property type="match status" value="1"/>
</dbReference>
<dbReference type="Pfam" id="PF00512">
    <property type="entry name" value="HisKA"/>
    <property type="match status" value="1"/>
</dbReference>
<dbReference type="PROSITE" id="PS51257">
    <property type="entry name" value="PROKAR_LIPOPROTEIN"/>
    <property type="match status" value="1"/>
</dbReference>
<feature type="transmembrane region" description="Helical" evidence="13">
    <location>
        <begin position="149"/>
        <end position="171"/>
    </location>
</feature>
<dbReference type="OrthoDB" id="9809766at2"/>
<keyword evidence="8" id="KW-0418">Kinase</keyword>
<evidence type="ECO:0000313" key="15">
    <source>
        <dbReference type="EMBL" id="EOR07919.1"/>
    </source>
</evidence>
<dbReference type="InterPro" id="IPR036890">
    <property type="entry name" value="HATPase_C_sf"/>
</dbReference>
<keyword evidence="5" id="KW-0808">Transferase</keyword>
<evidence type="ECO:0000256" key="10">
    <source>
        <dbReference type="ARBA" id="ARBA00022989"/>
    </source>
</evidence>
<keyword evidence="18" id="KW-1185">Reference proteome</keyword>
<evidence type="ECO:0000256" key="6">
    <source>
        <dbReference type="ARBA" id="ARBA00022692"/>
    </source>
</evidence>
<evidence type="ECO:0000256" key="13">
    <source>
        <dbReference type="SAM" id="Phobius"/>
    </source>
</evidence>
<dbReference type="Gene3D" id="3.30.565.10">
    <property type="entry name" value="Histidine kinase-like ATPase, C-terminal domain"/>
    <property type="match status" value="1"/>
</dbReference>
<keyword evidence="7" id="KW-0547">Nucleotide-binding</keyword>
<dbReference type="SMART" id="SM00387">
    <property type="entry name" value="HATPase_c"/>
    <property type="match status" value="1"/>
</dbReference>
<accession>R9B094</accession>
<dbReference type="SMART" id="SM00388">
    <property type="entry name" value="HisKA"/>
    <property type="match status" value="1"/>
</dbReference>
<dbReference type="SUPFAM" id="SSF47384">
    <property type="entry name" value="Homodimeric domain of signal transducing histidine kinase"/>
    <property type="match status" value="1"/>
</dbReference>
<dbReference type="EC" id="2.7.13.3" evidence="3"/>
<dbReference type="CDD" id="cd00082">
    <property type="entry name" value="HisKA"/>
    <property type="match status" value="1"/>
</dbReference>
<dbReference type="Proteomes" id="UP001168902">
    <property type="component" value="Unassembled WGS sequence"/>
</dbReference>
<dbReference type="InterPro" id="IPR036097">
    <property type="entry name" value="HisK_dim/P_sf"/>
</dbReference>
<dbReference type="Gene3D" id="1.10.287.130">
    <property type="match status" value="1"/>
</dbReference>
<keyword evidence="4" id="KW-0597">Phosphoprotein</keyword>
<dbReference type="InterPro" id="IPR005467">
    <property type="entry name" value="His_kinase_dom"/>
</dbReference>
<evidence type="ECO:0000313" key="16">
    <source>
        <dbReference type="EMBL" id="MDO3656232.1"/>
    </source>
</evidence>
<evidence type="ECO:0000256" key="2">
    <source>
        <dbReference type="ARBA" id="ARBA00004141"/>
    </source>
</evidence>
<comment type="subcellular location">
    <subcellularLocation>
        <location evidence="2">Membrane</location>
        <topology evidence="2">Multi-pass membrane protein</topology>
    </subcellularLocation>
</comment>
<evidence type="ECO:0000256" key="7">
    <source>
        <dbReference type="ARBA" id="ARBA00022741"/>
    </source>
</evidence>
<evidence type="ECO:0000256" key="12">
    <source>
        <dbReference type="ARBA" id="ARBA00023136"/>
    </source>
</evidence>
<dbReference type="InterPro" id="IPR003594">
    <property type="entry name" value="HATPase_dom"/>
</dbReference>
<reference evidence="15 17" key="1">
    <citation type="submission" date="2013-03" db="EMBL/GenBank/DDBJ databases">
        <title>The Genome Sequence of Acinetobacter sp. CIP 110321.</title>
        <authorList>
            <consortium name="The Broad Institute Genome Sequencing Platform"/>
            <consortium name="The Broad Institute Genome Sequencing Center for Infectious Disease"/>
            <person name="Cerqueira G."/>
            <person name="Feldgarden M."/>
            <person name="Courvalin P."/>
            <person name="Perichon B."/>
            <person name="Grillot-Courvalin C."/>
            <person name="Clermont D."/>
            <person name="Rocha E."/>
            <person name="Yoon E.-J."/>
            <person name="Nemec A."/>
            <person name="Walker B."/>
            <person name="Young S.K."/>
            <person name="Zeng Q."/>
            <person name="Gargeya S."/>
            <person name="Fitzgerald M."/>
            <person name="Haas B."/>
            <person name="Abouelleil A."/>
            <person name="Alvarado L."/>
            <person name="Arachchi H.M."/>
            <person name="Berlin A.M."/>
            <person name="Chapman S.B."/>
            <person name="Dewar J."/>
            <person name="Goldberg J."/>
            <person name="Griggs A."/>
            <person name="Gujja S."/>
            <person name="Hansen M."/>
            <person name="Howarth C."/>
            <person name="Imamovic A."/>
            <person name="Larimer J."/>
            <person name="McCowan C."/>
            <person name="Murphy C."/>
            <person name="Neiman D."/>
            <person name="Pearson M."/>
            <person name="Priest M."/>
            <person name="Roberts A."/>
            <person name="Saif S."/>
            <person name="Shea T."/>
            <person name="Sisk P."/>
            <person name="Sykes S."/>
            <person name="Wortman J."/>
            <person name="Nusbaum C."/>
            <person name="Birren B."/>
        </authorList>
    </citation>
    <scope>NUCLEOTIDE SEQUENCE [LARGE SCALE GENOMIC DNA]</scope>
    <source>
        <strain evidence="15 17">CIP 110321</strain>
    </source>
</reference>